<evidence type="ECO:0000313" key="10">
    <source>
        <dbReference type="Proteomes" id="UP000515150"/>
    </source>
</evidence>
<dbReference type="RefSeq" id="XP_028987743.1">
    <property type="nucleotide sequence ID" value="XM_029131910.3"/>
</dbReference>
<protein>
    <recommendedName>
        <fullName evidence="7">Vang-like protein</fullName>
    </recommendedName>
</protein>
<evidence type="ECO:0000313" key="15">
    <source>
        <dbReference type="RefSeq" id="XP_028987743.1"/>
    </source>
</evidence>
<feature type="compositionally biased region" description="Low complexity" evidence="8">
    <location>
        <begin position="1"/>
        <end position="17"/>
    </location>
</feature>
<keyword evidence="2 7" id="KW-1003">Cell membrane</keyword>
<dbReference type="KEGG" id="bspl:114844476"/>
<evidence type="ECO:0000256" key="4">
    <source>
        <dbReference type="ARBA" id="ARBA00022989"/>
    </source>
</evidence>
<dbReference type="Pfam" id="PF06638">
    <property type="entry name" value="Strabismus"/>
    <property type="match status" value="1"/>
</dbReference>
<organism evidence="10 15">
    <name type="scientific">Betta splendens</name>
    <name type="common">Siamese fighting fish</name>
    <dbReference type="NCBI Taxonomy" id="158456"/>
    <lineage>
        <taxon>Eukaryota</taxon>
        <taxon>Metazoa</taxon>
        <taxon>Chordata</taxon>
        <taxon>Craniata</taxon>
        <taxon>Vertebrata</taxon>
        <taxon>Euteleostomi</taxon>
        <taxon>Actinopterygii</taxon>
        <taxon>Neopterygii</taxon>
        <taxon>Teleostei</taxon>
        <taxon>Neoteleostei</taxon>
        <taxon>Acanthomorphata</taxon>
        <taxon>Anabantaria</taxon>
        <taxon>Anabantiformes</taxon>
        <taxon>Anabantoidei</taxon>
        <taxon>Osphronemidae</taxon>
        <taxon>Betta</taxon>
    </lineage>
</organism>
<dbReference type="InterPro" id="IPR009539">
    <property type="entry name" value="VANGL"/>
</dbReference>
<evidence type="ECO:0000256" key="8">
    <source>
        <dbReference type="SAM" id="MobiDB-lite"/>
    </source>
</evidence>
<evidence type="ECO:0000313" key="11">
    <source>
        <dbReference type="RefSeq" id="XP_028987710.1"/>
    </source>
</evidence>
<evidence type="ECO:0000256" key="2">
    <source>
        <dbReference type="ARBA" id="ARBA00022475"/>
    </source>
</evidence>
<keyword evidence="10" id="KW-1185">Reference proteome</keyword>
<dbReference type="PANTHER" id="PTHR20886">
    <property type="entry name" value="VANG-LIKE PROTEIN"/>
    <property type="match status" value="1"/>
</dbReference>
<comment type="similarity">
    <text evidence="6 7">Belongs to the Vang family.</text>
</comment>
<evidence type="ECO:0000256" key="9">
    <source>
        <dbReference type="SAM" id="Phobius"/>
    </source>
</evidence>
<feature type="transmembrane region" description="Helical" evidence="9">
    <location>
        <begin position="108"/>
        <end position="130"/>
    </location>
</feature>
<evidence type="ECO:0000256" key="5">
    <source>
        <dbReference type="ARBA" id="ARBA00023136"/>
    </source>
</evidence>
<evidence type="ECO:0000313" key="12">
    <source>
        <dbReference type="RefSeq" id="XP_028987720.1"/>
    </source>
</evidence>
<evidence type="ECO:0000256" key="6">
    <source>
        <dbReference type="ARBA" id="ARBA00025718"/>
    </source>
</evidence>
<gene>
    <name evidence="11 12 13 14 15" type="primary">LOC114844476</name>
</gene>
<feature type="compositionally biased region" description="Basic residues" evidence="8">
    <location>
        <begin position="18"/>
        <end position="34"/>
    </location>
</feature>
<dbReference type="PIRSF" id="PIRSF007991">
    <property type="entry name" value="Strabismus"/>
    <property type="match status" value="1"/>
</dbReference>
<keyword evidence="4 9" id="KW-1133">Transmembrane helix</keyword>
<keyword evidence="3 9" id="KW-0812">Transmembrane</keyword>
<dbReference type="AlphaFoldDB" id="A0A6P7KZ71"/>
<evidence type="ECO:0000256" key="3">
    <source>
        <dbReference type="ARBA" id="ARBA00022692"/>
    </source>
</evidence>
<keyword evidence="5 7" id="KW-0472">Membrane</keyword>
<evidence type="ECO:0000313" key="13">
    <source>
        <dbReference type="RefSeq" id="XP_028987727.1"/>
    </source>
</evidence>
<comment type="subcellular location">
    <subcellularLocation>
        <location evidence="1">Cell membrane</location>
        <topology evidence="1">Multi-pass membrane protein</topology>
    </subcellularLocation>
</comment>
<reference evidence="11 12" key="1">
    <citation type="submission" date="2025-04" db="UniProtKB">
        <authorList>
            <consortium name="RefSeq"/>
        </authorList>
    </citation>
    <scope>IDENTIFICATION</scope>
</reference>
<dbReference type="GeneID" id="114844476"/>
<dbReference type="RefSeq" id="XP_028987727.1">
    <property type="nucleotide sequence ID" value="XM_029131894.3"/>
</dbReference>
<dbReference type="RefSeq" id="XP_028987735.1">
    <property type="nucleotide sequence ID" value="XM_029131902.3"/>
</dbReference>
<feature type="region of interest" description="Disordered" evidence="8">
    <location>
        <begin position="1"/>
        <end position="59"/>
    </location>
</feature>
<dbReference type="RefSeq" id="XP_028987720.1">
    <property type="nucleotide sequence ID" value="XM_029131887.3"/>
</dbReference>
<proteinExistence type="inferred from homology"/>
<evidence type="ECO:0000256" key="1">
    <source>
        <dbReference type="ARBA" id="ARBA00004651"/>
    </source>
</evidence>
<feature type="transmembrane region" description="Helical" evidence="9">
    <location>
        <begin position="150"/>
        <end position="169"/>
    </location>
</feature>
<evidence type="ECO:0000313" key="14">
    <source>
        <dbReference type="RefSeq" id="XP_028987735.1"/>
    </source>
</evidence>
<evidence type="ECO:0000256" key="7">
    <source>
        <dbReference type="PIRNR" id="PIRNR007991"/>
    </source>
</evidence>
<dbReference type="Proteomes" id="UP000515150">
    <property type="component" value="Chromosome 2"/>
</dbReference>
<dbReference type="GO" id="GO:0005886">
    <property type="term" value="C:plasma membrane"/>
    <property type="evidence" value="ECO:0007669"/>
    <property type="project" value="UniProtKB-SubCell"/>
</dbReference>
<sequence length="534" mass="60135">MDTESTYSGYSYYSGRSRGSHRHGERSKDRHKSRSKDSRSEKSVTINTPPAEPLLGDSAVRGEQVQDDNWGETTTAVTGTSEHSLSQEDIVRITKDLEDSVGLDCRRYFTLTLAVILGLLVFLTPLAFLVLPHLLWFDRLQPCGTACEGLFISVAFKLLILLLAVWALFFRAPRASLPRVYVFRALLAVLVLLFVLSYWLFYGMRILDSQDENYQGIVQYAVSLVDALLFIHYLAIVLLELRQLQPCFSVCVTRSTDGETRHYNLGQLSIQRAALAVLQHYYCDFPVHNPALLSASKSRAAKHLAGLKVYNVDAPAEGPGNNAAAAAAGLAHSQSRAMIAAAARRRDTSHNELYYEEAEHERRVRKRRARLVVAVEEAFTHIKRMQEEEQKKAPGDVMDPREAAQAIFPSMARALQKYLRTTKQQHCHSMESIQQHLAFCITNNMTPKAFLESYLSPGPTLQYGRDHWLARQWTLVSEASVTSGLKDGTVFLLKCVDFSLVVTSKTIPYIQMSEEYIDPKSHKFVLRLQSETSV</sequence>
<dbReference type="RefSeq" id="XP_028987710.1">
    <property type="nucleotide sequence ID" value="XM_029131877.3"/>
</dbReference>
<dbReference type="OrthoDB" id="8887313at2759"/>
<feature type="transmembrane region" description="Helical" evidence="9">
    <location>
        <begin position="181"/>
        <end position="202"/>
    </location>
</feature>
<feature type="transmembrane region" description="Helical" evidence="9">
    <location>
        <begin position="217"/>
        <end position="239"/>
    </location>
</feature>
<accession>A0A6P7KZ71</accession>
<name>A0A6P7KZ71_BETSP</name>